<keyword evidence="10 16" id="KW-0798">TonB box</keyword>
<evidence type="ECO:0000259" key="18">
    <source>
        <dbReference type="Pfam" id="PF00593"/>
    </source>
</evidence>
<keyword evidence="5" id="KW-0410">Iron transport</keyword>
<dbReference type="Pfam" id="PF00593">
    <property type="entry name" value="TonB_dep_Rec_b-barrel"/>
    <property type="match status" value="1"/>
</dbReference>
<protein>
    <submittedName>
        <fullName evidence="20">TonB-dependent siderophore receptor</fullName>
    </submittedName>
</protein>
<keyword evidence="12 20" id="KW-0675">Receptor</keyword>
<keyword evidence="9" id="KW-0406">Ion transport</keyword>
<keyword evidence="7 17" id="KW-0732">Signal</keyword>
<evidence type="ECO:0000256" key="9">
    <source>
        <dbReference type="ARBA" id="ARBA00023065"/>
    </source>
</evidence>
<dbReference type="InterPro" id="IPR036942">
    <property type="entry name" value="Beta-barrel_TonB_sf"/>
</dbReference>
<comment type="similarity">
    <text evidence="2 14 16">Belongs to the TonB-dependent receptor family.</text>
</comment>
<sequence>MNTHFKRNTLSFSVSLAWACMAVSAHAAGQQAEPEQAAQAVGDQAGVLQTVTVNAEREKGFKSKYVQVGAFRDQLLLDAPFTVNIIPRVVLEAQDAQGLFDALKNSAGVARAQTSGSVNDTLSIRGISVDARTNYRLNGSLPIINLIDLPLENKERVEALKGSSALYYGFSTPAGIVNLVTKRATAAPVTSFSISGNEFGQVVGAVDIGRKFGADNQFGIRVNAAGGRLRNATDDVTGDRTFGAVALDWRASPDLTFRLDLEDIRKDIVENAGVGLLPAVNNVIALPPVQDSTKLLSGTWAHYDANAQNILFRTDYALSDAWAATFEIGRAETNRDRRSFGQLQNYSIATGEGRLRTQFVRGQEYLNENARLELTGRVDAWLDHELTIGTMQNKRNQNGPSVQTFTFNQNLYNPRVIAEPVLSNNLTFNPQAIKDQGLYLFDKIRLTPAWSVLVGARYSDYSNKTTTTTYQVKKTSPSAGVVYKVRPDTTIYATYLEGVEETGIAPAAAVNAFEALPPAVSTTKELGIRTEGLAGITASAAYFQIERASAYTNAANFFVLDGRVHYEGLELSANGAITPELSVYLSGLLLQAEQRNAANAALIGKLPENTAKQTGSLFLEYKPSYLAGLSVNAGAYYTGKRAVNNLNQAFIPGYTIYTAGVRYATKFSGYQTSFQVNVENLGDKVYWSATGGGLLAAGMPRAIKFAAKVDF</sequence>
<dbReference type="PANTHER" id="PTHR32552">
    <property type="entry name" value="FERRICHROME IRON RECEPTOR-RELATED"/>
    <property type="match status" value="1"/>
</dbReference>
<dbReference type="OrthoDB" id="8732650at2"/>
<dbReference type="NCBIfam" id="TIGR01783">
    <property type="entry name" value="TonB-siderophor"/>
    <property type="match status" value="1"/>
</dbReference>
<dbReference type="GO" id="GO:0038023">
    <property type="term" value="F:signaling receptor activity"/>
    <property type="evidence" value="ECO:0007669"/>
    <property type="project" value="InterPro"/>
</dbReference>
<proteinExistence type="inferred from homology"/>
<comment type="subcellular location">
    <subcellularLocation>
        <location evidence="1 14">Cell outer membrane</location>
        <topology evidence="1 14">Multi-pass membrane protein</topology>
    </subcellularLocation>
</comment>
<dbReference type="RefSeq" id="WP_119810232.1">
    <property type="nucleotide sequence ID" value="NZ_QYUP01000076.1"/>
</dbReference>
<evidence type="ECO:0000256" key="5">
    <source>
        <dbReference type="ARBA" id="ARBA00022496"/>
    </source>
</evidence>
<dbReference type="CDD" id="cd01347">
    <property type="entry name" value="ligand_gated_channel"/>
    <property type="match status" value="1"/>
</dbReference>
<feature type="domain" description="TonB-dependent receptor plug" evidence="19">
    <location>
        <begin position="77"/>
        <end position="176"/>
    </location>
</feature>
<dbReference type="InterPro" id="IPR039426">
    <property type="entry name" value="TonB-dep_rcpt-like"/>
</dbReference>
<dbReference type="GO" id="GO:0015891">
    <property type="term" value="P:siderophore transport"/>
    <property type="evidence" value="ECO:0007669"/>
    <property type="project" value="InterPro"/>
</dbReference>
<accession>A0A418Y4M1</accession>
<evidence type="ECO:0000313" key="21">
    <source>
        <dbReference type="Proteomes" id="UP000284006"/>
    </source>
</evidence>
<evidence type="ECO:0000256" key="14">
    <source>
        <dbReference type="PROSITE-ProRule" id="PRU01360"/>
    </source>
</evidence>
<evidence type="ECO:0000256" key="2">
    <source>
        <dbReference type="ARBA" id="ARBA00009810"/>
    </source>
</evidence>
<dbReference type="Pfam" id="PF07715">
    <property type="entry name" value="Plug"/>
    <property type="match status" value="1"/>
</dbReference>
<evidence type="ECO:0000256" key="17">
    <source>
        <dbReference type="SAM" id="SignalP"/>
    </source>
</evidence>
<evidence type="ECO:0000256" key="12">
    <source>
        <dbReference type="ARBA" id="ARBA00023170"/>
    </source>
</evidence>
<evidence type="ECO:0000256" key="7">
    <source>
        <dbReference type="ARBA" id="ARBA00022729"/>
    </source>
</evidence>
<feature type="short sequence motif" description="TonB C-terminal box" evidence="15">
    <location>
        <begin position="694"/>
        <end position="711"/>
    </location>
</feature>
<evidence type="ECO:0000259" key="19">
    <source>
        <dbReference type="Pfam" id="PF07715"/>
    </source>
</evidence>
<evidence type="ECO:0000256" key="16">
    <source>
        <dbReference type="RuleBase" id="RU003357"/>
    </source>
</evidence>
<reference evidence="20 21" key="1">
    <citation type="submission" date="2018-09" db="EMBL/GenBank/DDBJ databases">
        <authorList>
            <person name="Zhu H."/>
        </authorList>
    </citation>
    <scope>NUCLEOTIDE SEQUENCE [LARGE SCALE GENOMIC DNA]</scope>
    <source>
        <strain evidence="20 21">K1S02-61</strain>
    </source>
</reference>
<dbReference type="InterPro" id="IPR010917">
    <property type="entry name" value="TonB_rcpt_CS"/>
</dbReference>
<keyword evidence="3 14" id="KW-0813">Transport</keyword>
<dbReference type="PROSITE" id="PS01156">
    <property type="entry name" value="TONB_DEPENDENT_REC_2"/>
    <property type="match status" value="1"/>
</dbReference>
<gene>
    <name evidence="20" type="ORF">D3872_07715</name>
</gene>
<dbReference type="Proteomes" id="UP000284006">
    <property type="component" value="Unassembled WGS sequence"/>
</dbReference>
<keyword evidence="13 14" id="KW-0998">Cell outer membrane</keyword>
<feature type="chain" id="PRO_5019391062" evidence="17">
    <location>
        <begin position="28"/>
        <end position="711"/>
    </location>
</feature>
<evidence type="ECO:0000256" key="13">
    <source>
        <dbReference type="ARBA" id="ARBA00023237"/>
    </source>
</evidence>
<evidence type="ECO:0000256" key="4">
    <source>
        <dbReference type="ARBA" id="ARBA00022452"/>
    </source>
</evidence>
<dbReference type="InterPro" id="IPR037066">
    <property type="entry name" value="Plug_dom_sf"/>
</dbReference>
<keyword evidence="8" id="KW-0408">Iron</keyword>
<dbReference type="SUPFAM" id="SSF56935">
    <property type="entry name" value="Porins"/>
    <property type="match status" value="1"/>
</dbReference>
<dbReference type="Gene3D" id="2.170.130.10">
    <property type="entry name" value="TonB-dependent receptor, plug domain"/>
    <property type="match status" value="1"/>
</dbReference>
<dbReference type="InterPro" id="IPR012910">
    <property type="entry name" value="Plug_dom"/>
</dbReference>
<dbReference type="InterPro" id="IPR010105">
    <property type="entry name" value="TonB_sidphr_rcpt"/>
</dbReference>
<evidence type="ECO:0000256" key="3">
    <source>
        <dbReference type="ARBA" id="ARBA00022448"/>
    </source>
</evidence>
<name>A0A418Y4M1_9BURK</name>
<dbReference type="AlphaFoldDB" id="A0A418Y4M1"/>
<evidence type="ECO:0000256" key="15">
    <source>
        <dbReference type="PROSITE-ProRule" id="PRU10144"/>
    </source>
</evidence>
<dbReference type="PANTHER" id="PTHR32552:SF82">
    <property type="entry name" value="FCUA PROTEIN"/>
    <property type="match status" value="1"/>
</dbReference>
<organism evidence="20 21">
    <name type="scientific">Massilia cavernae</name>
    <dbReference type="NCBI Taxonomy" id="2320864"/>
    <lineage>
        <taxon>Bacteria</taxon>
        <taxon>Pseudomonadati</taxon>
        <taxon>Pseudomonadota</taxon>
        <taxon>Betaproteobacteria</taxon>
        <taxon>Burkholderiales</taxon>
        <taxon>Oxalobacteraceae</taxon>
        <taxon>Telluria group</taxon>
        <taxon>Massilia</taxon>
    </lineage>
</organism>
<evidence type="ECO:0000256" key="6">
    <source>
        <dbReference type="ARBA" id="ARBA00022692"/>
    </source>
</evidence>
<keyword evidence="6 14" id="KW-0812">Transmembrane</keyword>
<evidence type="ECO:0000256" key="11">
    <source>
        <dbReference type="ARBA" id="ARBA00023136"/>
    </source>
</evidence>
<dbReference type="GO" id="GO:0009279">
    <property type="term" value="C:cell outer membrane"/>
    <property type="evidence" value="ECO:0007669"/>
    <property type="project" value="UniProtKB-SubCell"/>
</dbReference>
<dbReference type="PROSITE" id="PS52016">
    <property type="entry name" value="TONB_DEPENDENT_REC_3"/>
    <property type="match status" value="1"/>
</dbReference>
<evidence type="ECO:0000256" key="10">
    <source>
        <dbReference type="ARBA" id="ARBA00023077"/>
    </source>
</evidence>
<feature type="domain" description="TonB-dependent receptor-like beta-barrel" evidence="18">
    <location>
        <begin position="295"/>
        <end position="681"/>
    </location>
</feature>
<dbReference type="GO" id="GO:0015344">
    <property type="term" value="F:siderophore uptake transmembrane transporter activity"/>
    <property type="evidence" value="ECO:0007669"/>
    <property type="project" value="TreeGrafter"/>
</dbReference>
<evidence type="ECO:0000256" key="8">
    <source>
        <dbReference type="ARBA" id="ARBA00023004"/>
    </source>
</evidence>
<dbReference type="EMBL" id="QYUP01000076">
    <property type="protein sequence ID" value="RJG20899.1"/>
    <property type="molecule type" value="Genomic_DNA"/>
</dbReference>
<feature type="signal peptide" evidence="17">
    <location>
        <begin position="1"/>
        <end position="27"/>
    </location>
</feature>
<evidence type="ECO:0000313" key="20">
    <source>
        <dbReference type="EMBL" id="RJG20899.1"/>
    </source>
</evidence>
<keyword evidence="21" id="KW-1185">Reference proteome</keyword>
<dbReference type="Gene3D" id="2.40.170.20">
    <property type="entry name" value="TonB-dependent receptor, beta-barrel domain"/>
    <property type="match status" value="1"/>
</dbReference>
<dbReference type="InterPro" id="IPR000531">
    <property type="entry name" value="Beta-barrel_TonB"/>
</dbReference>
<evidence type="ECO:0000256" key="1">
    <source>
        <dbReference type="ARBA" id="ARBA00004571"/>
    </source>
</evidence>
<keyword evidence="4 14" id="KW-1134">Transmembrane beta strand</keyword>
<keyword evidence="11 14" id="KW-0472">Membrane</keyword>
<comment type="caution">
    <text evidence="20">The sequence shown here is derived from an EMBL/GenBank/DDBJ whole genome shotgun (WGS) entry which is preliminary data.</text>
</comment>